<dbReference type="PANTHER" id="PTHR43316:SF9">
    <property type="entry name" value="ACID DEHALOGENASE, PUTATIVE (AFU_ORTHOLOGUE AFUA_6G14460)-RELATED"/>
    <property type="match status" value="1"/>
</dbReference>
<dbReference type="SFLD" id="SFLDG01129">
    <property type="entry name" value="C1.5:_HAD__Beta-PGM__Phosphata"/>
    <property type="match status" value="1"/>
</dbReference>
<sequence length="272" mass="30314">MSNIQNPENKKLSDFKVLNFDVFGTLIDWESGVVDGLEPLLARSSETSKWTRREKLDAFEEVEAGLQRQHPDMIYSDILANTHNGLAAKLGIETTPELDKAFGQSIRNWTPFPDTCAALAKLSKYYKLAVLSNVDNETFQYTIKRLESEGGKFSQVVSPNSPSTTSWLLESEGGKFSQVVTAQDVGSYKPDERNFLHALREIKNNFGVEKEEVLVTAQSLFHDHAPANKLGLKSAWIARENVTIGRNSPASYTFKFITLGAMADAAEAEFEK</sequence>
<gene>
    <name evidence="2" type="ORF">RDB_LOCUS383</name>
</gene>
<dbReference type="SFLD" id="SFLDS00003">
    <property type="entry name" value="Haloacid_Dehalogenase"/>
    <property type="match status" value="1"/>
</dbReference>
<comment type="caution">
    <text evidence="2">The sequence shown here is derived from an EMBL/GenBank/DDBJ whole genome shotgun (WGS) entry which is preliminary data.</text>
</comment>
<protein>
    <submittedName>
        <fullName evidence="2">Uncharacterized protein</fullName>
    </submittedName>
</protein>
<keyword evidence="1" id="KW-0378">Hydrolase</keyword>
<evidence type="ECO:0000256" key="1">
    <source>
        <dbReference type="ARBA" id="ARBA00022801"/>
    </source>
</evidence>
<proteinExistence type="predicted"/>
<evidence type="ECO:0000313" key="2">
    <source>
        <dbReference type="EMBL" id="CAE6409274.1"/>
    </source>
</evidence>
<dbReference type="AlphaFoldDB" id="A0A8H2WUH4"/>
<dbReference type="InterPro" id="IPR023214">
    <property type="entry name" value="HAD_sf"/>
</dbReference>
<accession>A0A8H2WUH4</accession>
<dbReference type="Proteomes" id="UP000663861">
    <property type="component" value="Unassembled WGS sequence"/>
</dbReference>
<dbReference type="PANTHER" id="PTHR43316">
    <property type="entry name" value="HYDROLASE, HALOACID DELAHOGENASE-RELATED"/>
    <property type="match status" value="1"/>
</dbReference>
<dbReference type="EMBL" id="CAJMWY010000005">
    <property type="protein sequence ID" value="CAE6409274.1"/>
    <property type="molecule type" value="Genomic_DNA"/>
</dbReference>
<dbReference type="SUPFAM" id="SSF56784">
    <property type="entry name" value="HAD-like"/>
    <property type="match status" value="1"/>
</dbReference>
<name>A0A8H2WUH4_9AGAM</name>
<dbReference type="InterPro" id="IPR036412">
    <property type="entry name" value="HAD-like_sf"/>
</dbReference>
<reference evidence="2" key="1">
    <citation type="submission" date="2021-01" db="EMBL/GenBank/DDBJ databases">
        <authorList>
            <person name="Kaushik A."/>
        </authorList>
    </citation>
    <scope>NUCLEOTIDE SEQUENCE</scope>
    <source>
        <strain evidence="2">AG4-RS23</strain>
    </source>
</reference>
<dbReference type="GO" id="GO:0016787">
    <property type="term" value="F:hydrolase activity"/>
    <property type="evidence" value="ECO:0007669"/>
    <property type="project" value="UniProtKB-KW"/>
</dbReference>
<dbReference type="Gene3D" id="1.10.150.750">
    <property type="match status" value="1"/>
</dbReference>
<dbReference type="Pfam" id="PF00702">
    <property type="entry name" value="Hydrolase"/>
    <property type="match status" value="1"/>
</dbReference>
<dbReference type="Gene3D" id="3.40.50.1000">
    <property type="entry name" value="HAD superfamily/HAD-like"/>
    <property type="match status" value="1"/>
</dbReference>
<evidence type="ECO:0000313" key="3">
    <source>
        <dbReference type="Proteomes" id="UP000663861"/>
    </source>
</evidence>
<dbReference type="InterPro" id="IPR051540">
    <property type="entry name" value="S-2-haloacid_dehalogenase"/>
</dbReference>
<organism evidence="2 3">
    <name type="scientific">Rhizoctonia solani</name>
    <dbReference type="NCBI Taxonomy" id="456999"/>
    <lineage>
        <taxon>Eukaryota</taxon>
        <taxon>Fungi</taxon>
        <taxon>Dikarya</taxon>
        <taxon>Basidiomycota</taxon>
        <taxon>Agaricomycotina</taxon>
        <taxon>Agaricomycetes</taxon>
        <taxon>Cantharellales</taxon>
        <taxon>Ceratobasidiaceae</taxon>
        <taxon>Rhizoctonia</taxon>
    </lineage>
</organism>